<reference evidence="21" key="12">
    <citation type="submission" date="2023-10" db="EMBL/GenBank/DDBJ databases">
        <title>Genome of potential pathogenic bacteria in Crohn's disease.</title>
        <authorList>
            <person name="Rodriguez-Palacios A."/>
        </authorList>
    </citation>
    <scope>NUCLEOTIDE SEQUENCE</scope>
    <source>
        <strain evidence="21">CavFT-hAR107</strain>
    </source>
</reference>
<dbReference type="EMBL" id="QRYT01000014">
    <property type="protein sequence ID" value="RGV11119.1"/>
    <property type="molecule type" value="Genomic_DNA"/>
</dbReference>
<dbReference type="Proteomes" id="UP000285777">
    <property type="component" value="Unassembled WGS sequence"/>
</dbReference>
<sequence length="62" mass="6962">MSYKSVKDVVTMLLENGFVLKSQKGSHMKFEKDGMIVIVPDHNSKGVEKGTYYSILRQAGLK</sequence>
<evidence type="ECO:0000313" key="15">
    <source>
        <dbReference type="EMBL" id="KAB6695080.1"/>
    </source>
</evidence>
<dbReference type="RefSeq" id="WP_005851585.1">
    <property type="nucleotide sequence ID" value="NZ_BAABZK010000001.1"/>
</dbReference>
<dbReference type="Pfam" id="PF07927">
    <property type="entry name" value="HicA_toxin"/>
    <property type="match status" value="1"/>
</dbReference>
<dbReference type="Proteomes" id="UP000286392">
    <property type="component" value="Unassembled WGS sequence"/>
</dbReference>
<evidence type="ECO:0000313" key="22">
    <source>
        <dbReference type="EMBL" id="MSS47106.1"/>
    </source>
</evidence>
<dbReference type="EMBL" id="QSAI01000061">
    <property type="protein sequence ID" value="RGW43550.1"/>
    <property type="molecule type" value="Genomic_DNA"/>
</dbReference>
<keyword evidence="6" id="KW-0694">RNA-binding</keyword>
<dbReference type="EMBL" id="WCZV01000006">
    <property type="protein sequence ID" value="KAB6701277.1"/>
    <property type="molecule type" value="Genomic_DNA"/>
</dbReference>
<evidence type="ECO:0000313" key="27">
    <source>
        <dbReference type="EMBL" id="RGT92706.1"/>
    </source>
</evidence>
<dbReference type="Proteomes" id="UP001200843">
    <property type="component" value="Unassembled WGS sequence"/>
</dbReference>
<dbReference type="Proteomes" id="UP000285469">
    <property type="component" value="Unassembled WGS sequence"/>
</dbReference>
<evidence type="ECO:0000313" key="12">
    <source>
        <dbReference type="EMBL" id="KAB6561817.1"/>
    </source>
</evidence>
<dbReference type="Proteomes" id="UP001181258">
    <property type="component" value="Unassembled WGS sequence"/>
</dbReference>
<evidence type="ECO:0000313" key="35">
    <source>
        <dbReference type="Proteomes" id="UP000285379"/>
    </source>
</evidence>
<evidence type="ECO:0000313" key="17">
    <source>
        <dbReference type="EMBL" id="MBU9139159.1"/>
    </source>
</evidence>
<evidence type="ECO:0000256" key="3">
    <source>
        <dbReference type="ARBA" id="ARBA00022722"/>
    </source>
</evidence>
<keyword evidence="7" id="KW-0346">Stress response</keyword>
<protein>
    <submittedName>
        <fullName evidence="8">Toxin-antitoxin system, toxin component, HicA family</fullName>
    </submittedName>
    <submittedName>
        <fullName evidence="9">Type II toxin-antitoxin system HicA family toxin</fullName>
    </submittedName>
</protein>
<dbReference type="EMBL" id="JAWDHD010000012">
    <property type="protein sequence ID" value="MDU0250371.1"/>
    <property type="molecule type" value="Genomic_DNA"/>
</dbReference>
<evidence type="ECO:0000256" key="6">
    <source>
        <dbReference type="ARBA" id="ARBA00022884"/>
    </source>
</evidence>
<dbReference type="Proteomes" id="UP000061587">
    <property type="component" value="Chromosome"/>
</dbReference>
<evidence type="ECO:0000313" key="45">
    <source>
        <dbReference type="Proteomes" id="UP000462015"/>
    </source>
</evidence>
<evidence type="ECO:0000313" key="24">
    <source>
        <dbReference type="EMBL" id="NMW42583.1"/>
    </source>
</evidence>
<dbReference type="EMBL" id="JAHPYS010000019">
    <property type="protein sequence ID" value="MBU9139159.1"/>
    <property type="molecule type" value="Genomic_DNA"/>
</dbReference>
<evidence type="ECO:0000313" key="46">
    <source>
        <dbReference type="Proteomes" id="UP000470332"/>
    </source>
</evidence>
<dbReference type="Proteomes" id="UP001210999">
    <property type="component" value="Unassembled WGS sequence"/>
</dbReference>
<dbReference type="EMBL" id="JABDSH010000091">
    <property type="protein sequence ID" value="NMW38432.1"/>
    <property type="molecule type" value="Genomic_DNA"/>
</dbReference>
<evidence type="ECO:0000313" key="29">
    <source>
        <dbReference type="EMBL" id="RGW43550.1"/>
    </source>
</evidence>
<name>A0A0P0LJX5_PHOVU</name>
<reference evidence="49 50" key="7">
    <citation type="submission" date="2020-04" db="EMBL/GenBank/DDBJ databases">
        <title>A novel gut-associated lysogenic phage, Bacteroides phage BV01, alters the host transcriptome and bile acid metabolism in Bacteroides vulgatus.</title>
        <authorList>
            <person name="Campbell D.E."/>
            <person name="Ly L."/>
            <person name="Ridlon J.M."/>
            <person name="Hsiao A."/>
            <person name="Degnan P.H."/>
        </authorList>
    </citation>
    <scope>NUCLEOTIDE SEQUENCE [LARGE SCALE GENOMIC DNA]</scope>
    <source>
        <strain evidence="23 49">VPI-4506</strain>
        <strain evidence="24 50">VPI-BV8526</strain>
    </source>
</reference>
<dbReference type="EMBL" id="JABDSI010000138">
    <property type="protein sequence ID" value="NMW42583.1"/>
    <property type="molecule type" value="Genomic_DNA"/>
</dbReference>
<evidence type="ECO:0000313" key="39">
    <source>
        <dbReference type="Proteomes" id="UP000326091"/>
    </source>
</evidence>
<dbReference type="Proteomes" id="UP000266497">
    <property type="component" value="Unassembled WGS sequence"/>
</dbReference>
<dbReference type="GO" id="GO:0016787">
    <property type="term" value="F:hydrolase activity"/>
    <property type="evidence" value="ECO:0007669"/>
    <property type="project" value="UniProtKB-KW"/>
</dbReference>
<dbReference type="EMBL" id="QROB01000003">
    <property type="protein sequence ID" value="RHK90204.1"/>
    <property type="molecule type" value="Genomic_DNA"/>
</dbReference>
<dbReference type="Proteomes" id="UP000555193">
    <property type="component" value="Unassembled WGS sequence"/>
</dbReference>
<dbReference type="GO" id="GO:0003729">
    <property type="term" value="F:mRNA binding"/>
    <property type="evidence" value="ECO:0007669"/>
    <property type="project" value="InterPro"/>
</dbReference>
<evidence type="ECO:0000313" key="25">
    <source>
        <dbReference type="EMBL" id="QEW35985.1"/>
    </source>
</evidence>
<evidence type="ECO:0000313" key="10">
    <source>
        <dbReference type="EMBL" id="KAB3860347.1"/>
    </source>
</evidence>
<proteinExistence type="inferred from homology"/>
<dbReference type="Proteomes" id="UP000736888">
    <property type="component" value="Unassembled WGS sequence"/>
</dbReference>
<dbReference type="Proteomes" id="UP000326091">
    <property type="component" value="Chromosome"/>
</dbReference>
<evidence type="ECO:0000313" key="31">
    <source>
        <dbReference type="EMBL" id="RHK90204.1"/>
    </source>
</evidence>
<reference evidence="40 41" key="4">
    <citation type="journal article" date="2019" name="Nat. Med.">
        <title>A library of human gut bacterial isolates paired with longitudinal multiomics data enables mechanistic microbiome research.</title>
        <authorList>
            <person name="Poyet M."/>
            <person name="Groussin M."/>
            <person name="Gibbons S.M."/>
            <person name="Avila-Pacheco J."/>
            <person name="Jiang X."/>
            <person name="Kearney S.M."/>
            <person name="Perrotta A.R."/>
            <person name="Berdy B."/>
            <person name="Zhao S."/>
            <person name="Lieberman T.D."/>
            <person name="Swanson P.K."/>
            <person name="Smith M."/>
            <person name="Roesemann S."/>
            <person name="Alexander J.E."/>
            <person name="Rich S.A."/>
            <person name="Livny J."/>
            <person name="Vlamakis H."/>
            <person name="Clish C."/>
            <person name="Bullock K."/>
            <person name="Deik A."/>
            <person name="Scott J."/>
            <person name="Pierce K.A."/>
            <person name="Xavier R.J."/>
            <person name="Alm E.J."/>
        </authorList>
    </citation>
    <scope>NUCLEOTIDE SEQUENCE [LARGE SCALE GENOMIC DNA]</scope>
    <source>
        <strain evidence="12 42">BIOML-A111</strain>
        <strain evidence="10 43">BIOML-A5</strain>
        <strain evidence="9 40">BIOML-A73</strain>
        <strain evidence="16 41">BIOML-A82</strain>
        <strain evidence="15 47">BIOML-A85</strain>
        <strain evidence="11 46">BIOML-A9</strain>
        <strain evidence="14 48">BIOML-A93</strain>
        <strain evidence="13 45">BIOML-A98</strain>
    </source>
</reference>
<dbReference type="AlphaFoldDB" id="A0A0P0LJX5"/>
<keyword evidence="5" id="KW-0378">Hydrolase</keyword>
<dbReference type="EMBL" id="JAKKWZ010000020">
    <property type="protein sequence ID" value="MCG0340671.1"/>
    <property type="molecule type" value="Genomic_DNA"/>
</dbReference>
<evidence type="ECO:0000313" key="21">
    <source>
        <dbReference type="EMBL" id="MDU0250371.1"/>
    </source>
</evidence>
<dbReference type="Proteomes" id="UP000433382">
    <property type="component" value="Unassembled WGS sequence"/>
</dbReference>
<dbReference type="Gene3D" id="3.30.920.30">
    <property type="entry name" value="Hypothetical protein"/>
    <property type="match status" value="1"/>
</dbReference>
<dbReference type="Proteomes" id="UP000437431">
    <property type="component" value="Unassembled WGS sequence"/>
</dbReference>
<evidence type="ECO:0000313" key="49">
    <source>
        <dbReference type="Proteomes" id="UP000555193"/>
    </source>
</evidence>
<reference evidence="18" key="10">
    <citation type="submission" date="2022-01" db="EMBL/GenBank/DDBJ databases">
        <authorList>
            <person name="Mingchao X."/>
        </authorList>
    </citation>
    <scope>NUCLEOTIDE SEQUENCE</scope>
    <source>
        <strain evidence="18">Bv4372</strain>
    </source>
</reference>
<dbReference type="EMBL" id="QRUD01000040">
    <property type="protein sequence ID" value="RGR37487.1"/>
    <property type="molecule type" value="Genomic_DNA"/>
</dbReference>
<dbReference type="EMBL" id="JAKNGO010000016">
    <property type="protein sequence ID" value="MCG4688690.1"/>
    <property type="molecule type" value="Genomic_DNA"/>
</dbReference>
<dbReference type="InterPro" id="IPR012933">
    <property type="entry name" value="HicA_mRNA_interferase"/>
</dbReference>
<evidence type="ECO:0000313" key="9">
    <source>
        <dbReference type="EMBL" id="KAB3568256.1"/>
    </source>
</evidence>
<dbReference type="SUPFAM" id="SSF54786">
    <property type="entry name" value="YcfA/nrd intein domain"/>
    <property type="match status" value="1"/>
</dbReference>
<keyword evidence="3" id="KW-0540">Nuclease</keyword>
<gene>
    <name evidence="8" type="ORF">BvMPK_3422</name>
    <name evidence="31" type="ORF">DW043_03370</name>
    <name evidence="30" type="ORF">DW150_03345</name>
    <name evidence="29" type="ORF">DWV70_21430</name>
    <name evidence="28" type="ORF">DWW27_07810</name>
    <name evidence="27" type="ORF">DWX04_12035</name>
    <name evidence="26" type="ORF">DWY53_14095</name>
    <name evidence="22" type="ORF">FYJ30_01825</name>
    <name evidence="10" type="ORF">GAS29_01790</name>
    <name evidence="11" type="ORF">GAS37_01385</name>
    <name evidence="9" type="ORF">GAY01_14155</name>
    <name evidence="13" type="ORF">GAY12_12645</name>
    <name evidence="16" type="ORF">GAY17_06880</name>
    <name evidence="12" type="ORF">GAY79_07245</name>
    <name evidence="14" type="ORF">GAZ76_08705</name>
    <name evidence="15" type="ORF">GAZ92_06325</name>
    <name evidence="23" type="ORF">HKQ54_20375</name>
    <name evidence="24" type="ORF">HKQ55_21265</name>
    <name evidence="17" type="ORF">KTG10_10465</name>
    <name evidence="19" type="ORF">L0N01_08750</name>
    <name evidence="18" type="ORF">L4X52_11860</name>
    <name evidence="20" type="ORF">PL594_10070</name>
    <name evidence="21" type="ORF">RVY68_17180</name>
    <name evidence="25" type="ORF">VIC01_01491</name>
</gene>
<evidence type="ECO:0000313" key="8">
    <source>
        <dbReference type="EMBL" id="ALK85984.1"/>
    </source>
</evidence>
<evidence type="ECO:0000313" key="38">
    <source>
        <dbReference type="Proteomes" id="UP000286392"/>
    </source>
</evidence>
<evidence type="ECO:0000313" key="19">
    <source>
        <dbReference type="EMBL" id="MCG4688690.1"/>
    </source>
</evidence>
<reference evidence="19" key="9">
    <citation type="submission" date="2022-01" db="EMBL/GenBank/DDBJ databases">
        <title>Collection of gut derived symbiotic bacterial strains cultured from healthy donors.</title>
        <authorList>
            <person name="Lin H."/>
            <person name="Kohout C."/>
            <person name="Waligurski E."/>
            <person name="Pamer E.G."/>
        </authorList>
    </citation>
    <scope>NUCLEOTIDE SEQUENCE</scope>
    <source>
        <strain evidence="19">DFI.6.72</strain>
    </source>
</reference>
<evidence type="ECO:0000313" key="34">
    <source>
        <dbReference type="Proteomes" id="UP000283833"/>
    </source>
</evidence>
<evidence type="ECO:0000313" key="42">
    <source>
        <dbReference type="Proteomes" id="UP000437431"/>
    </source>
</evidence>
<evidence type="ECO:0000313" key="32">
    <source>
        <dbReference type="Proteomes" id="UP000061587"/>
    </source>
</evidence>
<evidence type="ECO:0000256" key="1">
    <source>
        <dbReference type="ARBA" id="ARBA00006620"/>
    </source>
</evidence>
<dbReference type="Proteomes" id="UP000470332">
    <property type="component" value="Unassembled WGS sequence"/>
</dbReference>
<evidence type="ECO:0000256" key="4">
    <source>
        <dbReference type="ARBA" id="ARBA00022759"/>
    </source>
</evidence>
<reference evidence="17" key="8">
    <citation type="submission" date="2021-06" db="EMBL/GenBank/DDBJ databases">
        <title>Collection of gut derived symbiotic bacterial strains cultured from healthy donors.</title>
        <authorList>
            <person name="Lin H."/>
            <person name="Littmann E."/>
            <person name="Pamer E.G."/>
        </authorList>
    </citation>
    <scope>NUCLEOTIDE SEQUENCE</scope>
    <source>
        <strain evidence="17">MSK.6.33</strain>
    </source>
</reference>
<dbReference type="Proteomes" id="UP000470952">
    <property type="component" value="Unassembled WGS sequence"/>
</dbReference>
<evidence type="ECO:0000256" key="2">
    <source>
        <dbReference type="ARBA" id="ARBA00022649"/>
    </source>
</evidence>
<dbReference type="EMBL" id="CP043529">
    <property type="protein sequence ID" value="QEW35985.1"/>
    <property type="molecule type" value="Genomic_DNA"/>
</dbReference>
<dbReference type="Proteomes" id="UP001201179">
    <property type="component" value="Unassembled WGS sequence"/>
</dbReference>
<evidence type="ECO:0000313" key="44">
    <source>
        <dbReference type="Proteomes" id="UP000460950"/>
    </source>
</evidence>
<keyword evidence="2" id="KW-1277">Toxin-antitoxin system</keyword>
<evidence type="ECO:0000313" key="13">
    <source>
        <dbReference type="EMBL" id="KAB6634420.1"/>
    </source>
</evidence>
<dbReference type="EMBL" id="WCXA01000002">
    <property type="protein sequence ID" value="KAB3867059.1"/>
    <property type="molecule type" value="Genomic_DNA"/>
</dbReference>
<reference evidence="22 44" key="6">
    <citation type="submission" date="2019-09" db="EMBL/GenBank/DDBJ databases">
        <title>In-depth cultivation of the pig gut microbiome towards novel bacterial diversity and tailored functional studies.</title>
        <authorList>
            <person name="Wylensek D."/>
            <person name="Hitch T.C.A."/>
            <person name="Clavel T."/>
        </authorList>
    </citation>
    <scope>NUCLEOTIDE SEQUENCE [LARGE SCALE GENOMIC DNA]</scope>
    <source>
        <strain evidence="22 44">WCA-389-WT-3C</strain>
    </source>
</reference>
<dbReference type="Proteomes" id="UP000441522">
    <property type="component" value="Unassembled WGS sequence"/>
</dbReference>
<dbReference type="Proteomes" id="UP000462015">
    <property type="component" value="Unassembled WGS sequence"/>
</dbReference>
<dbReference type="EMBL" id="WDAY01000012">
    <property type="protein sequence ID" value="KAB6561817.1"/>
    <property type="molecule type" value="Genomic_DNA"/>
</dbReference>
<dbReference type="EMBL" id="WCWW01000002">
    <property type="protein sequence ID" value="KAB3860347.1"/>
    <property type="molecule type" value="Genomic_DNA"/>
</dbReference>
<dbReference type="EMBL" id="JAQKEI010000011">
    <property type="protein sequence ID" value="MDB0851853.1"/>
    <property type="molecule type" value="Genomic_DNA"/>
</dbReference>
<evidence type="ECO:0000313" key="18">
    <source>
        <dbReference type="EMBL" id="MCG0340671.1"/>
    </source>
</evidence>
<dbReference type="Proteomes" id="UP000285379">
    <property type="component" value="Unassembled WGS sequence"/>
</dbReference>
<reference evidence="20" key="11">
    <citation type="submission" date="2023-01" db="EMBL/GenBank/DDBJ databases">
        <title>Human gut microbiome strain richness.</title>
        <authorList>
            <person name="Chen-Liaw A."/>
        </authorList>
    </citation>
    <scope>NUCLEOTIDE SEQUENCE</scope>
    <source>
        <strain evidence="20">H9_m1001271B151109d0_201107</strain>
    </source>
</reference>
<evidence type="ECO:0000313" key="11">
    <source>
        <dbReference type="EMBL" id="KAB3867059.1"/>
    </source>
</evidence>
<evidence type="ECO:0000313" key="33">
    <source>
        <dbReference type="Proteomes" id="UP000266497"/>
    </source>
</evidence>
<dbReference type="EMBL" id="WDAG01000008">
    <property type="protein sequence ID" value="KAB6660234.1"/>
    <property type="molecule type" value="Genomic_DNA"/>
</dbReference>
<evidence type="ECO:0000256" key="5">
    <source>
        <dbReference type="ARBA" id="ARBA00022801"/>
    </source>
</evidence>
<dbReference type="EMBL" id="QRXI01000014">
    <property type="protein sequence ID" value="RGT92706.1"/>
    <property type="molecule type" value="Genomic_DNA"/>
</dbReference>
<dbReference type="Proteomes" id="UP000460950">
    <property type="component" value="Unassembled WGS sequence"/>
</dbReference>
<reference evidence="25 39" key="5">
    <citation type="submission" date="2019-09" db="EMBL/GenBank/DDBJ databases">
        <title>Commensal-derived Metabolites Govern Vibrio cholerae Pathogenesis in Host.</title>
        <authorList>
            <person name="Yoon S.S."/>
            <person name="Yoon M.Y."/>
        </authorList>
    </citation>
    <scope>NUCLEOTIDE SEQUENCE [LARGE SCALE GENOMIC DNA]</scope>
    <source>
        <strain evidence="25 39">VIC01</strain>
    </source>
</reference>
<dbReference type="Proteomes" id="UP000437380">
    <property type="component" value="Unassembled WGS sequence"/>
</dbReference>
<dbReference type="EMBL" id="WCZM01000021">
    <property type="protein sequence ID" value="KAB3568256.1"/>
    <property type="molecule type" value="Genomic_DNA"/>
</dbReference>
<evidence type="ECO:0000313" key="26">
    <source>
        <dbReference type="EMBL" id="RGR37487.1"/>
    </source>
</evidence>
<evidence type="ECO:0000313" key="14">
    <source>
        <dbReference type="EMBL" id="KAB6660234.1"/>
    </source>
</evidence>
<evidence type="ECO:0000313" key="36">
    <source>
        <dbReference type="Proteomes" id="UP000285469"/>
    </source>
</evidence>
<dbReference type="Proteomes" id="UP000470777">
    <property type="component" value="Unassembled WGS sequence"/>
</dbReference>
<comment type="similarity">
    <text evidence="1">Belongs to the HicA mRNA interferase family.</text>
</comment>
<dbReference type="PATRIC" id="fig|821.40.peg.4119"/>
<dbReference type="EMBL" id="VULU01000002">
    <property type="protein sequence ID" value="MSS47106.1"/>
    <property type="molecule type" value="Genomic_DNA"/>
</dbReference>
<evidence type="ECO:0000313" key="28">
    <source>
        <dbReference type="EMBL" id="RGV11119.1"/>
    </source>
</evidence>
<evidence type="ECO:0000313" key="50">
    <source>
        <dbReference type="Proteomes" id="UP000583639"/>
    </source>
</evidence>
<evidence type="ECO:0000313" key="16">
    <source>
        <dbReference type="EMBL" id="KAB6701277.1"/>
    </source>
</evidence>
<dbReference type="Proteomes" id="UP000283833">
    <property type="component" value="Unassembled WGS sequence"/>
</dbReference>
<evidence type="ECO:0000313" key="43">
    <source>
        <dbReference type="Proteomes" id="UP000441522"/>
    </source>
</evidence>
<dbReference type="Proteomes" id="UP000583639">
    <property type="component" value="Unassembled WGS sequence"/>
</dbReference>
<dbReference type="EMBL" id="WDAL01000023">
    <property type="protein sequence ID" value="KAB6634420.1"/>
    <property type="molecule type" value="Genomic_DNA"/>
</dbReference>
<evidence type="ECO:0000313" key="23">
    <source>
        <dbReference type="EMBL" id="NMW38432.1"/>
    </source>
</evidence>
<evidence type="ECO:0000313" key="40">
    <source>
        <dbReference type="Proteomes" id="UP000433382"/>
    </source>
</evidence>
<evidence type="ECO:0000313" key="20">
    <source>
        <dbReference type="EMBL" id="MDB0851853.1"/>
    </source>
</evidence>
<accession>A0A0P0LJX5</accession>
<evidence type="ECO:0000313" key="48">
    <source>
        <dbReference type="Proteomes" id="UP000470952"/>
    </source>
</evidence>
<reference evidence="32" key="1">
    <citation type="submission" date="2015-10" db="EMBL/GenBank/DDBJ databases">
        <title>Extensive mobilome-driven genome diversification in gut-associated Bacteroides vulgatus mpk.</title>
        <authorList>
            <person name="Beier S."/>
            <person name="Lange A."/>
            <person name="Huson D.H."/>
            <person name="Frick J.-S."/>
            <person name="Autenrieth I.B."/>
        </authorList>
    </citation>
    <scope>NUCLEOTIDE SEQUENCE [LARGE SCALE GENOMIC DNA]</scope>
    <source>
        <strain evidence="32">mpk</strain>
    </source>
</reference>
<reference evidence="33 34" key="3">
    <citation type="submission" date="2018-08" db="EMBL/GenBank/DDBJ databases">
        <title>A genome reference for cultivated species of the human gut microbiota.</title>
        <authorList>
            <person name="Zou Y."/>
            <person name="Xue W."/>
            <person name="Luo G."/>
        </authorList>
    </citation>
    <scope>NUCLEOTIDE SEQUENCE [LARGE SCALE GENOMIC DNA]</scope>
    <source>
        <strain evidence="29 36">AF12-25</strain>
        <strain evidence="28 35">AF14-8</strain>
        <strain evidence="27 34">AF18-14</strain>
        <strain evidence="26 33">AF25-30LB</strain>
        <strain evidence="31 38">AF39-8AT</strain>
        <strain evidence="30 37">AM13-21</strain>
    </source>
</reference>
<dbReference type="InterPro" id="IPR038570">
    <property type="entry name" value="HicA_sf"/>
</dbReference>
<reference evidence="8 32" key="2">
    <citation type="journal article" date="2016" name="Genome Biol. Evol.">
        <title>Extensive mobilome-driven genome diversification in mouse gut-associated Bacteroides vulgatus mpk.</title>
        <authorList>
            <person name="Lange A."/>
            <person name="Beier S."/>
            <person name="Steimle A."/>
            <person name="Autenrieth I.B."/>
            <person name="Huson D.H."/>
            <person name="Frick J.S."/>
        </authorList>
    </citation>
    <scope>NUCLEOTIDE SEQUENCE [LARGE SCALE GENOMIC DNA]</scope>
    <source>
        <strain evidence="32">mpk</strain>
        <strain evidence="8">Mpk</strain>
    </source>
</reference>
<evidence type="ECO:0000313" key="30">
    <source>
        <dbReference type="EMBL" id="RHI95727.1"/>
    </source>
</evidence>
<dbReference type="EMBL" id="CP013020">
    <property type="protein sequence ID" value="ALK85984.1"/>
    <property type="molecule type" value="Genomic_DNA"/>
</dbReference>
<evidence type="ECO:0000313" key="47">
    <source>
        <dbReference type="Proteomes" id="UP000470777"/>
    </source>
</evidence>
<organism evidence="8 32">
    <name type="scientific">Phocaeicola vulgatus</name>
    <name type="common">Bacteroides vulgatus</name>
    <dbReference type="NCBI Taxonomy" id="821"/>
    <lineage>
        <taxon>Bacteria</taxon>
        <taxon>Pseudomonadati</taxon>
        <taxon>Bacteroidota</taxon>
        <taxon>Bacteroidia</taxon>
        <taxon>Bacteroidales</taxon>
        <taxon>Bacteroidaceae</taxon>
        <taxon>Phocaeicola</taxon>
    </lineage>
</organism>
<evidence type="ECO:0000313" key="37">
    <source>
        <dbReference type="Proteomes" id="UP000285777"/>
    </source>
</evidence>
<keyword evidence="4" id="KW-0255">Endonuclease</keyword>
<dbReference type="EMBL" id="QRLF01000004">
    <property type="protein sequence ID" value="RHI95727.1"/>
    <property type="molecule type" value="Genomic_DNA"/>
</dbReference>
<dbReference type="GO" id="GO:0004519">
    <property type="term" value="F:endonuclease activity"/>
    <property type="evidence" value="ECO:0007669"/>
    <property type="project" value="UniProtKB-KW"/>
</dbReference>
<evidence type="ECO:0000313" key="41">
    <source>
        <dbReference type="Proteomes" id="UP000437380"/>
    </source>
</evidence>
<dbReference type="EMBL" id="WCZY01000006">
    <property type="protein sequence ID" value="KAB6695080.1"/>
    <property type="molecule type" value="Genomic_DNA"/>
</dbReference>
<evidence type="ECO:0000256" key="7">
    <source>
        <dbReference type="ARBA" id="ARBA00023016"/>
    </source>
</evidence>